<feature type="transmembrane region" description="Helical" evidence="1">
    <location>
        <begin position="6"/>
        <end position="30"/>
    </location>
</feature>
<feature type="transmembrane region" description="Helical" evidence="1">
    <location>
        <begin position="211"/>
        <end position="228"/>
    </location>
</feature>
<dbReference type="Pfam" id="PF01757">
    <property type="entry name" value="Acyl_transf_3"/>
    <property type="match status" value="1"/>
</dbReference>
<keyword evidence="1" id="KW-0472">Membrane</keyword>
<dbReference type="InterPro" id="IPR002656">
    <property type="entry name" value="Acyl_transf_3_dom"/>
</dbReference>
<accession>A0A1Q9AUQ8</accession>
<gene>
    <name evidence="3" type="ORF">BJF93_04660</name>
</gene>
<dbReference type="EMBL" id="MKIP01000053">
    <property type="protein sequence ID" value="OLP59195.1"/>
    <property type="molecule type" value="Genomic_DNA"/>
</dbReference>
<dbReference type="InterPro" id="IPR050879">
    <property type="entry name" value="Acyltransferase_3"/>
</dbReference>
<organism evidence="3 4">
    <name type="scientific">Xaviernesmea oryzae</name>
    <dbReference type="NCBI Taxonomy" id="464029"/>
    <lineage>
        <taxon>Bacteria</taxon>
        <taxon>Pseudomonadati</taxon>
        <taxon>Pseudomonadota</taxon>
        <taxon>Alphaproteobacteria</taxon>
        <taxon>Hyphomicrobiales</taxon>
        <taxon>Rhizobiaceae</taxon>
        <taxon>Rhizobium/Agrobacterium group</taxon>
        <taxon>Xaviernesmea</taxon>
    </lineage>
</organism>
<dbReference type="PANTHER" id="PTHR23028">
    <property type="entry name" value="ACETYLTRANSFERASE"/>
    <property type="match status" value="1"/>
</dbReference>
<keyword evidence="1" id="KW-0812">Transmembrane</keyword>
<feature type="domain" description="Acyltransferase 3" evidence="2">
    <location>
        <begin position="9"/>
        <end position="295"/>
    </location>
</feature>
<feature type="transmembrane region" description="Helical" evidence="1">
    <location>
        <begin position="240"/>
        <end position="262"/>
    </location>
</feature>
<dbReference type="PANTHER" id="PTHR23028:SF53">
    <property type="entry name" value="ACYL_TRANSF_3 DOMAIN-CONTAINING PROTEIN"/>
    <property type="match status" value="1"/>
</dbReference>
<feature type="transmembrane region" description="Helical" evidence="1">
    <location>
        <begin position="131"/>
        <end position="152"/>
    </location>
</feature>
<sequence length="311" mass="34432">MIIPAAVVELGAFGVDLFFVLSGFLMIFISRKYVSGEKPVSDFLIQRIFRVWPLYVIATALYLGLAIVSSLTKTGELPYDTAWWRLLSIFFIPSFDRTGVLQPIVGVGWTLNYEAFFYLVFSIALFFPGRFILPAVGGVLFAFFLAGCYVLPSGSAGHIFLSNPILFEFLFGAVIAAMHRGGFLRLNALYYLSAGFALLIAFAFVPNESVWRFIARGVPAALIFIGFLRLEERVTWSRLLVLLGDASYSIYLFHVVILYQVIGKLFPLIAKALPVLSGEVSALMASLVAIVIGTLIHLFVEKPILGFLGKR</sequence>
<feature type="transmembrane region" description="Helical" evidence="1">
    <location>
        <begin position="51"/>
        <end position="71"/>
    </location>
</feature>
<dbReference type="GO" id="GO:0000271">
    <property type="term" value="P:polysaccharide biosynthetic process"/>
    <property type="evidence" value="ECO:0007669"/>
    <property type="project" value="TreeGrafter"/>
</dbReference>
<evidence type="ECO:0000313" key="4">
    <source>
        <dbReference type="Proteomes" id="UP000186364"/>
    </source>
</evidence>
<keyword evidence="4" id="KW-1185">Reference proteome</keyword>
<dbReference type="AlphaFoldDB" id="A0A1Q9AUQ8"/>
<evidence type="ECO:0000256" key="1">
    <source>
        <dbReference type="SAM" id="Phobius"/>
    </source>
</evidence>
<dbReference type="GO" id="GO:0016020">
    <property type="term" value="C:membrane"/>
    <property type="evidence" value="ECO:0007669"/>
    <property type="project" value="TreeGrafter"/>
</dbReference>
<feature type="transmembrane region" description="Helical" evidence="1">
    <location>
        <begin position="158"/>
        <end position="176"/>
    </location>
</feature>
<dbReference type="Proteomes" id="UP000186364">
    <property type="component" value="Unassembled WGS sequence"/>
</dbReference>
<comment type="caution">
    <text evidence="3">The sequence shown here is derived from an EMBL/GenBank/DDBJ whole genome shotgun (WGS) entry which is preliminary data.</text>
</comment>
<protein>
    <recommendedName>
        <fullName evidence="2">Acyltransferase 3 domain-containing protein</fullName>
    </recommendedName>
</protein>
<feature type="transmembrane region" description="Helical" evidence="1">
    <location>
        <begin position="188"/>
        <end position="205"/>
    </location>
</feature>
<keyword evidence="1" id="KW-1133">Transmembrane helix</keyword>
<feature type="transmembrane region" description="Helical" evidence="1">
    <location>
        <begin position="100"/>
        <end position="124"/>
    </location>
</feature>
<proteinExistence type="predicted"/>
<name>A0A1Q9AUQ8_9HYPH</name>
<evidence type="ECO:0000259" key="2">
    <source>
        <dbReference type="Pfam" id="PF01757"/>
    </source>
</evidence>
<evidence type="ECO:0000313" key="3">
    <source>
        <dbReference type="EMBL" id="OLP59195.1"/>
    </source>
</evidence>
<dbReference type="GO" id="GO:0016747">
    <property type="term" value="F:acyltransferase activity, transferring groups other than amino-acyl groups"/>
    <property type="evidence" value="ECO:0007669"/>
    <property type="project" value="InterPro"/>
</dbReference>
<reference evidence="3 4" key="1">
    <citation type="submission" date="2016-09" db="EMBL/GenBank/DDBJ databases">
        <title>Rhizobium sp. nov., a novel species isolated from the rice rhizosphere.</title>
        <authorList>
            <person name="Zhao J."/>
            <person name="Zhang X."/>
        </authorList>
    </citation>
    <scope>NUCLEOTIDE SEQUENCE [LARGE SCALE GENOMIC DNA]</scope>
    <source>
        <strain evidence="3 4">1.7048</strain>
    </source>
</reference>
<feature type="transmembrane region" description="Helical" evidence="1">
    <location>
        <begin position="282"/>
        <end position="300"/>
    </location>
</feature>